<dbReference type="GeneID" id="64595993"/>
<dbReference type="EMBL" id="JABBWE010000010">
    <property type="protein sequence ID" value="KAG1799884.1"/>
    <property type="molecule type" value="Genomic_DNA"/>
</dbReference>
<feature type="region of interest" description="Disordered" evidence="1">
    <location>
        <begin position="53"/>
        <end position="72"/>
    </location>
</feature>
<evidence type="ECO:0000313" key="3">
    <source>
        <dbReference type="Proteomes" id="UP000719766"/>
    </source>
</evidence>
<sequence length="72" mass="7871">MYNDNLAHSLEPTANLALVMAPNLLRCNPESMTTLANVQYAQVRSNCVPIHGLGASLPSPPQPRVCKSRNRK</sequence>
<proteinExistence type="predicted"/>
<name>A0A9P7J2Q7_9AGAM</name>
<keyword evidence="3" id="KW-1185">Reference proteome</keyword>
<dbReference type="Proteomes" id="UP000719766">
    <property type="component" value="Unassembled WGS sequence"/>
</dbReference>
<accession>A0A9P7J2Q7</accession>
<dbReference type="OrthoDB" id="437889at2759"/>
<comment type="caution">
    <text evidence="2">The sequence shown here is derived from an EMBL/GenBank/DDBJ whole genome shotgun (WGS) entry which is preliminary data.</text>
</comment>
<dbReference type="RefSeq" id="XP_041164107.1">
    <property type="nucleotide sequence ID" value="XM_041302229.1"/>
</dbReference>
<reference evidence="2" key="1">
    <citation type="journal article" date="2020" name="New Phytol.">
        <title>Comparative genomics reveals dynamic genome evolution in host specialist ectomycorrhizal fungi.</title>
        <authorList>
            <person name="Lofgren L.A."/>
            <person name="Nguyen N.H."/>
            <person name="Vilgalys R."/>
            <person name="Ruytinx J."/>
            <person name="Liao H.L."/>
            <person name="Branco S."/>
            <person name="Kuo A."/>
            <person name="LaButti K."/>
            <person name="Lipzen A."/>
            <person name="Andreopoulos W."/>
            <person name="Pangilinan J."/>
            <person name="Riley R."/>
            <person name="Hundley H."/>
            <person name="Na H."/>
            <person name="Barry K."/>
            <person name="Grigoriev I.V."/>
            <person name="Stajich J.E."/>
            <person name="Kennedy P.G."/>
        </authorList>
    </citation>
    <scope>NUCLEOTIDE SEQUENCE</scope>
    <source>
        <strain evidence="2">S12</strain>
    </source>
</reference>
<evidence type="ECO:0000256" key="1">
    <source>
        <dbReference type="SAM" id="MobiDB-lite"/>
    </source>
</evidence>
<dbReference type="AlphaFoldDB" id="A0A9P7J2Q7"/>
<organism evidence="2 3">
    <name type="scientific">Suillus plorans</name>
    <dbReference type="NCBI Taxonomy" id="116603"/>
    <lineage>
        <taxon>Eukaryota</taxon>
        <taxon>Fungi</taxon>
        <taxon>Dikarya</taxon>
        <taxon>Basidiomycota</taxon>
        <taxon>Agaricomycotina</taxon>
        <taxon>Agaricomycetes</taxon>
        <taxon>Agaricomycetidae</taxon>
        <taxon>Boletales</taxon>
        <taxon>Suillineae</taxon>
        <taxon>Suillaceae</taxon>
        <taxon>Suillus</taxon>
    </lineage>
</organism>
<protein>
    <submittedName>
        <fullName evidence="2">Uncharacterized protein</fullName>
    </submittedName>
</protein>
<evidence type="ECO:0000313" key="2">
    <source>
        <dbReference type="EMBL" id="KAG1799884.1"/>
    </source>
</evidence>
<gene>
    <name evidence="2" type="ORF">HD556DRAFT_1345649</name>
</gene>